<protein>
    <submittedName>
        <fullName evidence="2">Uncharacterized protein</fullName>
    </submittedName>
</protein>
<dbReference type="Proteomes" id="UP000283766">
    <property type="component" value="Unassembled WGS sequence"/>
</dbReference>
<accession>A0A414WH68</accession>
<reference evidence="3 4" key="1">
    <citation type="submission" date="2018-08" db="EMBL/GenBank/DDBJ databases">
        <title>A genome reference for cultivated species of the human gut microbiota.</title>
        <authorList>
            <person name="Zou Y."/>
            <person name="Xue W."/>
            <person name="Luo G."/>
        </authorList>
    </citation>
    <scope>NUCLEOTIDE SEQUENCE [LARGE SCALE GENOMIC DNA]</scope>
    <source>
        <strain evidence="2 4">AM18-14LB</strain>
        <strain evidence="1 3">AM50-4</strain>
    </source>
</reference>
<evidence type="ECO:0000313" key="1">
    <source>
        <dbReference type="EMBL" id="RGZ44224.1"/>
    </source>
</evidence>
<dbReference type="AlphaFoldDB" id="A0A414WH68"/>
<proteinExistence type="predicted"/>
<name>A0A414WH68_BACUN</name>
<evidence type="ECO:0000313" key="2">
    <source>
        <dbReference type="EMBL" id="RHH33668.1"/>
    </source>
</evidence>
<comment type="caution">
    <text evidence="2">The sequence shown here is derived from an EMBL/GenBank/DDBJ whole genome shotgun (WGS) entry which is preliminary data.</text>
</comment>
<dbReference type="Proteomes" id="UP000283684">
    <property type="component" value="Unassembled WGS sequence"/>
</dbReference>
<organism evidence="2 4">
    <name type="scientific">Bacteroides uniformis</name>
    <dbReference type="NCBI Taxonomy" id="820"/>
    <lineage>
        <taxon>Bacteria</taxon>
        <taxon>Pseudomonadati</taxon>
        <taxon>Bacteroidota</taxon>
        <taxon>Bacteroidia</taxon>
        <taxon>Bacteroidales</taxon>
        <taxon>Bacteroidaceae</taxon>
        <taxon>Bacteroides</taxon>
    </lineage>
</organism>
<evidence type="ECO:0000313" key="3">
    <source>
        <dbReference type="Proteomes" id="UP000283684"/>
    </source>
</evidence>
<sequence length="631" mass="67651">MADIINRLLLDTNNFDAKLSSSKKGVNDYQSSVIGMAKTAGVGMLKFAGAIGVVTGASEVFTKTINSSQVTGDAWAATIGSAKTTVDEFFYSLATGDFTGFLGGLDGIISKAKESIAALDQLGNTRISHSYFSAENESNIAEAQYTAKNKFAPIDERIAAFGNWRTALGSQSEINRTLQADLVKAITSSVEEEIGGNKLKVTMDDVRMALKIDVTDPQKRSELKQRYSNGYNAYVGYDTAKRKELSNTTDPKRIEAINQQIKDNIESQREAIIVNAMLNKYKDEELTNIANMASEYQKLTTSLRSVSREYNETANEFNNSNKAVKGFAPVQSLEGYKVYAGNPATNNSARNKKPDVAPSGSIAALSEQISAKNKELINATTLQARVAVQQAINELEAKKINLTISLKEEMFKSEHGKNKFPQSSSSLMSEIAGITNKGMNLEGLKLPKFQSPIDKKDVNLLEKYQDNLYGISDAMQFISGATDGGAASWLNWGASLLQSIAMAIPAIRALIPALAAKTAGEAASSAAQIPLVGWLAAGGAAMSIISLFASLPKFADGGIIEGGSTFGDMSIARVNTGEMILNGVQQGNLFRLLNGGSNNVPSNNGAVSFRIHGKDLVGVLSNYNSQKKKVK</sequence>
<dbReference type="EMBL" id="QRJL01000002">
    <property type="protein sequence ID" value="RHH33668.1"/>
    <property type="molecule type" value="Genomic_DNA"/>
</dbReference>
<evidence type="ECO:0000313" key="4">
    <source>
        <dbReference type="Proteomes" id="UP000283766"/>
    </source>
</evidence>
<dbReference type="RefSeq" id="WP_117959311.1">
    <property type="nucleotide sequence ID" value="NZ_CAXSNS010000016.1"/>
</dbReference>
<dbReference type="EMBL" id="QSEE01000028">
    <property type="protein sequence ID" value="RGZ44224.1"/>
    <property type="molecule type" value="Genomic_DNA"/>
</dbReference>
<gene>
    <name evidence="2" type="ORF">DW216_05860</name>
    <name evidence="1" type="ORF">DW988_19130</name>
</gene>